<comment type="caution">
    <text evidence="2">The sequence shown here is derived from an EMBL/GenBank/DDBJ whole genome shotgun (WGS) entry which is preliminary data.</text>
</comment>
<feature type="region of interest" description="Disordered" evidence="1">
    <location>
        <begin position="54"/>
        <end position="77"/>
    </location>
</feature>
<dbReference type="EMBL" id="SRLO01011161">
    <property type="protein sequence ID" value="TNN26012.1"/>
    <property type="molecule type" value="Genomic_DNA"/>
</dbReference>
<keyword evidence="3" id="KW-1185">Reference proteome</keyword>
<dbReference type="Proteomes" id="UP000314294">
    <property type="component" value="Unassembled WGS sequence"/>
</dbReference>
<evidence type="ECO:0000313" key="3">
    <source>
        <dbReference type="Proteomes" id="UP000314294"/>
    </source>
</evidence>
<accession>A0A4Z2ECI8</accession>
<evidence type="ECO:0000256" key="1">
    <source>
        <dbReference type="SAM" id="MobiDB-lite"/>
    </source>
</evidence>
<dbReference type="AlphaFoldDB" id="A0A4Z2ECI8"/>
<sequence length="178" mass="18936">MRRRQGRVGRGGPGPDQRLVRPQQGCHGQGVQLDTWSQTESELAVLRLRWYPSSHAEPASEPGPDPEPEPVSSRSISSDGICVSDEVFNGRLVSVLREPLRPVLVVLLGQLLLGVRVAAGVQSEGRPAVGRRLGARSLHRSVGGRGGHAPPPGGGAGGQVRLLQVDGAQTVNYREERG</sequence>
<organism evidence="2 3">
    <name type="scientific">Liparis tanakae</name>
    <name type="common">Tanaka's snailfish</name>
    <dbReference type="NCBI Taxonomy" id="230148"/>
    <lineage>
        <taxon>Eukaryota</taxon>
        <taxon>Metazoa</taxon>
        <taxon>Chordata</taxon>
        <taxon>Craniata</taxon>
        <taxon>Vertebrata</taxon>
        <taxon>Euteleostomi</taxon>
        <taxon>Actinopterygii</taxon>
        <taxon>Neopterygii</taxon>
        <taxon>Teleostei</taxon>
        <taxon>Neoteleostei</taxon>
        <taxon>Acanthomorphata</taxon>
        <taxon>Eupercaria</taxon>
        <taxon>Perciformes</taxon>
        <taxon>Cottioidei</taxon>
        <taxon>Cottales</taxon>
        <taxon>Liparidae</taxon>
        <taxon>Liparis</taxon>
    </lineage>
</organism>
<gene>
    <name evidence="2" type="ORF">EYF80_063852</name>
</gene>
<name>A0A4Z2ECI8_9TELE</name>
<protein>
    <submittedName>
        <fullName evidence="2">Uncharacterized protein</fullName>
    </submittedName>
</protein>
<feature type="region of interest" description="Disordered" evidence="1">
    <location>
        <begin position="1"/>
        <end position="33"/>
    </location>
</feature>
<reference evidence="2 3" key="1">
    <citation type="submission" date="2019-03" db="EMBL/GenBank/DDBJ databases">
        <title>First draft genome of Liparis tanakae, snailfish: a comprehensive survey of snailfish specific genes.</title>
        <authorList>
            <person name="Kim W."/>
            <person name="Song I."/>
            <person name="Jeong J.-H."/>
            <person name="Kim D."/>
            <person name="Kim S."/>
            <person name="Ryu S."/>
            <person name="Song J.Y."/>
            <person name="Lee S.K."/>
        </authorList>
    </citation>
    <scope>NUCLEOTIDE SEQUENCE [LARGE SCALE GENOMIC DNA]</scope>
    <source>
        <tissue evidence="2">Muscle</tissue>
    </source>
</reference>
<evidence type="ECO:0000313" key="2">
    <source>
        <dbReference type="EMBL" id="TNN26012.1"/>
    </source>
</evidence>
<proteinExistence type="predicted"/>